<name>A0A0M6YKK2_9RHOB</name>
<dbReference type="RefSeq" id="WP_187298152.1">
    <property type="nucleotide sequence ID" value="NZ_CXSU01000012.1"/>
</dbReference>
<accession>A0A0M6YKK2</accession>
<evidence type="ECO:0000313" key="2">
    <source>
        <dbReference type="Proteomes" id="UP000049222"/>
    </source>
</evidence>
<organism evidence="1 2">
    <name type="scientific">Jannaschia donghaensis</name>
    <dbReference type="NCBI Taxonomy" id="420998"/>
    <lineage>
        <taxon>Bacteria</taxon>
        <taxon>Pseudomonadati</taxon>
        <taxon>Pseudomonadota</taxon>
        <taxon>Alphaproteobacteria</taxon>
        <taxon>Rhodobacterales</taxon>
        <taxon>Roseobacteraceae</taxon>
        <taxon>Jannaschia</taxon>
    </lineage>
</organism>
<dbReference type="STRING" id="420998.JDO7802_02923"/>
<dbReference type="EMBL" id="CXSU01000012">
    <property type="protein sequence ID" value="CTQ50892.1"/>
    <property type="molecule type" value="Genomic_DNA"/>
</dbReference>
<keyword evidence="2" id="KW-1185">Reference proteome</keyword>
<protein>
    <submittedName>
        <fullName evidence="1">Uncharacterized protein</fullName>
    </submittedName>
</protein>
<dbReference type="AlphaFoldDB" id="A0A0M6YKK2"/>
<dbReference type="Proteomes" id="UP000049222">
    <property type="component" value="Unassembled WGS sequence"/>
</dbReference>
<gene>
    <name evidence="1" type="ORF">JDO7802_02923</name>
</gene>
<evidence type="ECO:0000313" key="1">
    <source>
        <dbReference type="EMBL" id="CTQ50892.1"/>
    </source>
</evidence>
<reference evidence="1 2" key="1">
    <citation type="submission" date="2015-07" db="EMBL/GenBank/DDBJ databases">
        <authorList>
            <person name="Noorani M."/>
        </authorList>
    </citation>
    <scope>NUCLEOTIDE SEQUENCE [LARGE SCALE GENOMIC DNA]</scope>
    <source>
        <strain evidence="1 2">CECT 7802</strain>
    </source>
</reference>
<sequence length="47" mass="5379">MNNATAAILALLLVSFFGADWLFNDAEIVTFLGKRLIELTEYLAFWR</sequence>
<proteinExistence type="predicted"/>